<feature type="compositionally biased region" description="Polar residues" evidence="1">
    <location>
        <begin position="243"/>
        <end position="252"/>
    </location>
</feature>
<feature type="region of interest" description="Disordered" evidence="1">
    <location>
        <begin position="234"/>
        <end position="259"/>
    </location>
</feature>
<evidence type="ECO:0000256" key="1">
    <source>
        <dbReference type="SAM" id="MobiDB-lite"/>
    </source>
</evidence>
<proteinExistence type="predicted"/>
<dbReference type="HOGENOM" id="CLU_083871_0_0_14"/>
<dbReference type="AlphaFoldDB" id="E8ZIH4"/>
<name>E8ZIH4_MYCHL</name>
<dbReference type="EMBL" id="FR773153">
    <property type="protein sequence ID" value="CBY92945.1"/>
    <property type="molecule type" value="Genomic_DNA"/>
</dbReference>
<protein>
    <submittedName>
        <fullName evidence="2">Uncharacterized protein</fullName>
    </submittedName>
</protein>
<reference evidence="2 3" key="1">
    <citation type="journal article" date="2011" name="J. Bacteriol.">
        <title>Complete genome sequence of Mycoplasma haemofelis, a hemotropic mycoplasma.</title>
        <authorList>
            <person name="Barker E.N."/>
            <person name="Helps C.R."/>
            <person name="Peters I.R."/>
            <person name="Darby A.C."/>
            <person name="Radford A.D."/>
            <person name="Tasker S."/>
        </authorList>
    </citation>
    <scope>NUCLEOTIDE SEQUENCE [LARGE SCALE GENOMIC DNA]</scope>
    <source>
        <strain evidence="2 3">Langford 1</strain>
    </source>
</reference>
<keyword evidence="3" id="KW-1185">Reference proteome</keyword>
<accession>E8ZIH4</accession>
<evidence type="ECO:0000313" key="3">
    <source>
        <dbReference type="Proteomes" id="UP000008637"/>
    </source>
</evidence>
<dbReference type="KEGG" id="mha:HF1_09370"/>
<dbReference type="OrthoDB" id="9821088at2"/>
<organism evidence="2 3">
    <name type="scientific">Mycoplasma haemofelis (strain Langford 1)</name>
    <name type="common">Haemobartonella felis</name>
    <dbReference type="NCBI Taxonomy" id="941640"/>
    <lineage>
        <taxon>Bacteria</taxon>
        <taxon>Bacillati</taxon>
        <taxon>Mycoplasmatota</taxon>
        <taxon>Mollicutes</taxon>
        <taxon>Mycoplasmataceae</taxon>
        <taxon>Mycoplasma</taxon>
    </lineage>
</organism>
<dbReference type="Proteomes" id="UP000008637">
    <property type="component" value="Chromosome"/>
</dbReference>
<evidence type="ECO:0000313" key="2">
    <source>
        <dbReference type="EMBL" id="CBY92945.1"/>
    </source>
</evidence>
<gene>
    <name evidence="2" type="ordered locus">HF1_09370</name>
</gene>
<sequence>MKTSLLKGLGAFAATGTAATGGFVAWKQATKPTDVKSRLVWEGLTVADVNGKGVWGAIYLAKKDVSGFLDFATTKDNKETASTQLKKKCSELFNVSASDEKYEESYEKAKKWCLNPELTTIEIQFEFEDREFASVDDDFKNLFTLYKGTSSFVDVVKTSASGFTAQTALETAKGNVQTWCNSMKSKSPKGDDLKNAISWCTKPESNFKSFMEKKGFRLLADGEWGNHFSSLKSKGGDAGLESDIQSETGNDNDGSKLKSWCDKKKVDSAQIHTLSADLEKIERRRFVRK</sequence>